<gene>
    <name evidence="3" type="ORF">EDF62_3259</name>
</gene>
<name>A0A4V3CXA8_9MICO</name>
<feature type="transmembrane region" description="Helical" evidence="2">
    <location>
        <begin position="35"/>
        <end position="61"/>
    </location>
</feature>
<dbReference type="AlphaFoldDB" id="A0A4V3CXA8"/>
<protein>
    <recommendedName>
        <fullName evidence="5">Sortase family protein</fullName>
    </recommendedName>
</protein>
<accession>A0A4V3CXA8</accession>
<keyword evidence="4" id="KW-1185">Reference proteome</keyword>
<evidence type="ECO:0000256" key="2">
    <source>
        <dbReference type="SAM" id="Phobius"/>
    </source>
</evidence>
<dbReference type="RefSeq" id="WP_133617780.1">
    <property type="nucleotide sequence ID" value="NZ_SNYA01000009.1"/>
</dbReference>
<feature type="region of interest" description="Disordered" evidence="1">
    <location>
        <begin position="1"/>
        <end position="27"/>
    </location>
</feature>
<evidence type="ECO:0000313" key="4">
    <source>
        <dbReference type="Proteomes" id="UP000295601"/>
    </source>
</evidence>
<comment type="caution">
    <text evidence="3">The sequence shown here is derived from an EMBL/GenBank/DDBJ whole genome shotgun (WGS) entry which is preliminary data.</text>
</comment>
<dbReference type="Proteomes" id="UP000295601">
    <property type="component" value="Unassembled WGS sequence"/>
</dbReference>
<evidence type="ECO:0000256" key="1">
    <source>
        <dbReference type="SAM" id="MobiDB-lite"/>
    </source>
</evidence>
<reference evidence="3 4" key="1">
    <citation type="submission" date="2019-03" db="EMBL/GenBank/DDBJ databases">
        <title>Genomic analyses of the natural microbiome of Caenorhabditis elegans.</title>
        <authorList>
            <person name="Samuel B."/>
        </authorList>
    </citation>
    <scope>NUCLEOTIDE SEQUENCE [LARGE SCALE GENOMIC DNA]</scope>
    <source>
        <strain evidence="3 4">JUb18</strain>
    </source>
</reference>
<evidence type="ECO:0008006" key="5">
    <source>
        <dbReference type="Google" id="ProtNLM"/>
    </source>
</evidence>
<keyword evidence="2" id="KW-1133">Transmembrane helix</keyword>
<proteinExistence type="predicted"/>
<organism evidence="3 4">
    <name type="scientific">Leucobacter luti</name>
    <dbReference type="NCBI Taxonomy" id="340320"/>
    <lineage>
        <taxon>Bacteria</taxon>
        <taxon>Bacillati</taxon>
        <taxon>Actinomycetota</taxon>
        <taxon>Actinomycetes</taxon>
        <taxon>Micrococcales</taxon>
        <taxon>Microbacteriaceae</taxon>
        <taxon>Leucobacter</taxon>
    </lineage>
</organism>
<dbReference type="EMBL" id="SNYA01000009">
    <property type="protein sequence ID" value="TDP89528.1"/>
    <property type="molecule type" value="Genomic_DNA"/>
</dbReference>
<dbReference type="OrthoDB" id="5064716at2"/>
<keyword evidence="2" id="KW-0472">Membrane</keyword>
<sequence length="210" mass="22521">MSTGTDFEQLGFTESEDTGAAPPDAPGQVRKRRKLAAWLTAIASVLIGIILIGAIAILIGLGVAPDKTKEVIGTAGTQIKHQAQVVSGQTPRVILGPDGGQELVDQCPGSWVRMVDYQTDEMQSPVYSAHNGCWGEGVRGDVILPLGIGDVVEVVERDGGEQEFRIVEMLDVPQFTTTVDDISHLSGTLILQTCYWDGATMKFVMLEPVQ</sequence>
<keyword evidence="2" id="KW-0812">Transmembrane</keyword>
<evidence type="ECO:0000313" key="3">
    <source>
        <dbReference type="EMBL" id="TDP89528.1"/>
    </source>
</evidence>